<organism evidence="4 5">
    <name type="scientific">Nonomuraea indica</name>
    <dbReference type="NCBI Taxonomy" id="1581193"/>
    <lineage>
        <taxon>Bacteria</taxon>
        <taxon>Bacillati</taxon>
        <taxon>Actinomycetota</taxon>
        <taxon>Actinomycetes</taxon>
        <taxon>Streptosporangiales</taxon>
        <taxon>Streptosporangiaceae</taxon>
        <taxon>Nonomuraea</taxon>
    </lineage>
</organism>
<evidence type="ECO:0000313" key="4">
    <source>
        <dbReference type="EMBL" id="MFI7445444.1"/>
    </source>
</evidence>
<evidence type="ECO:0000256" key="2">
    <source>
        <dbReference type="SAM" id="SignalP"/>
    </source>
</evidence>
<keyword evidence="2" id="KW-0732">Signal</keyword>
<reference evidence="4 5" key="1">
    <citation type="submission" date="2024-10" db="EMBL/GenBank/DDBJ databases">
        <title>The Natural Products Discovery Center: Release of the First 8490 Sequenced Strains for Exploring Actinobacteria Biosynthetic Diversity.</title>
        <authorList>
            <person name="Kalkreuter E."/>
            <person name="Kautsar S.A."/>
            <person name="Yang D."/>
            <person name="Bader C.D."/>
            <person name="Teijaro C.N."/>
            <person name="Fluegel L."/>
            <person name="Davis C.M."/>
            <person name="Simpson J.R."/>
            <person name="Lauterbach L."/>
            <person name="Steele A.D."/>
            <person name="Gui C."/>
            <person name="Meng S."/>
            <person name="Li G."/>
            <person name="Viehrig K."/>
            <person name="Ye F."/>
            <person name="Su P."/>
            <person name="Kiefer A.F."/>
            <person name="Nichols A."/>
            <person name="Cepeda A.J."/>
            <person name="Yan W."/>
            <person name="Fan B."/>
            <person name="Jiang Y."/>
            <person name="Adhikari A."/>
            <person name="Zheng C.-J."/>
            <person name="Schuster L."/>
            <person name="Cowan T.M."/>
            <person name="Smanski M.J."/>
            <person name="Chevrette M.G."/>
            <person name="De Carvalho L.P.S."/>
            <person name="Shen B."/>
        </authorList>
    </citation>
    <scope>NUCLEOTIDE SEQUENCE [LARGE SCALE GENOMIC DNA]</scope>
    <source>
        <strain evidence="4 5">NPDC049503</strain>
    </source>
</reference>
<gene>
    <name evidence="4" type="ORF">ACIBP5_36225</name>
</gene>
<evidence type="ECO:0000313" key="5">
    <source>
        <dbReference type="Proteomes" id="UP001612928"/>
    </source>
</evidence>
<evidence type="ECO:0000256" key="1">
    <source>
        <dbReference type="SAM" id="MobiDB-lite"/>
    </source>
</evidence>
<dbReference type="PROSITE" id="PS51257">
    <property type="entry name" value="PROKAR_LIPOPROTEIN"/>
    <property type="match status" value="1"/>
</dbReference>
<dbReference type="Pfam" id="PF26366">
    <property type="entry name" value="DUF8094"/>
    <property type="match status" value="1"/>
</dbReference>
<name>A0ABW8AF92_9ACTN</name>
<proteinExistence type="predicted"/>
<dbReference type="EMBL" id="JBITMB010000014">
    <property type="protein sequence ID" value="MFI7445444.1"/>
    <property type="molecule type" value="Genomic_DNA"/>
</dbReference>
<feature type="signal peptide" evidence="2">
    <location>
        <begin position="1"/>
        <end position="26"/>
    </location>
</feature>
<keyword evidence="5" id="KW-1185">Reference proteome</keyword>
<accession>A0ABW8AF92</accession>
<evidence type="ECO:0000259" key="3">
    <source>
        <dbReference type="Pfam" id="PF26366"/>
    </source>
</evidence>
<dbReference type="InterPro" id="IPR058407">
    <property type="entry name" value="DUF8094"/>
</dbReference>
<sequence>MRGTNTARKVPLIVALTLGLAGCSVADNPVVRWAAPAKSPTSPPSPQVSRESGAAQKSGTPVPTPSPSSPAAGVRLTVADAKKEVAAWVARHNKLIKDPDWWDEQARADTLFAEGTRHEVVIDRGHVRDGRKGRARKPIRLTGKQTYYVPRDQPDIGEWFMLQATYQGQDRAHLLAFWRARGESFKLAAKTPLHYGQQVPAPRLDAEGYATAAPMATGGAIAREYMIFWDYDQHKRAGRNGYRLARDNFSRKAYATISKGVYAGYQSFSTPWGFVSRDGGSVFLFSLLNHPKSIWQVLTVATYVRKGSEEIQELAGDWYA</sequence>
<dbReference type="RefSeq" id="WP_397025909.1">
    <property type="nucleotide sequence ID" value="NZ_JBITMB010000014.1"/>
</dbReference>
<feature type="domain" description="DUF8094" evidence="3">
    <location>
        <begin position="77"/>
        <end position="219"/>
    </location>
</feature>
<feature type="region of interest" description="Disordered" evidence="1">
    <location>
        <begin position="35"/>
        <end position="72"/>
    </location>
</feature>
<dbReference type="Proteomes" id="UP001612928">
    <property type="component" value="Unassembled WGS sequence"/>
</dbReference>
<comment type="caution">
    <text evidence="4">The sequence shown here is derived from an EMBL/GenBank/DDBJ whole genome shotgun (WGS) entry which is preliminary data.</text>
</comment>
<feature type="chain" id="PRO_5045970385" description="DUF8094 domain-containing protein" evidence="2">
    <location>
        <begin position="27"/>
        <end position="320"/>
    </location>
</feature>
<protein>
    <recommendedName>
        <fullName evidence="3">DUF8094 domain-containing protein</fullName>
    </recommendedName>
</protein>